<name>A0A5S3XJC4_9GAMM</name>
<accession>A0A5S3XJC4</accession>
<reference evidence="3 4" key="2">
    <citation type="submission" date="2019-06" db="EMBL/GenBank/DDBJ databases">
        <title>Co-occurence of chitin degradation, pigmentation and bioactivity in marine Pseudoalteromonas.</title>
        <authorList>
            <person name="Sonnenschein E.C."/>
            <person name="Bech P.K."/>
        </authorList>
    </citation>
    <scope>NUCLEOTIDE SEQUENCE [LARGE SCALE GENOMIC DNA]</scope>
    <source>
        <strain evidence="4">S2231</strain>
        <strain evidence="3">S2233</strain>
    </source>
</reference>
<sequence length="281" mass="31344">MELSWAFKIDEGLRQLGIKRETCDKDNDMKIDASAGLLLHAKHNQVTDKIKNVGSSSKEALTVDPATQFISSEPTLPTEQMRAKSDDGKLTVINYKSNGKLDLPARFEAHRELIERVANSTSTLYLHDTPAAANKVAEEYDKTSADLNVQNPELQNKNWGFSIDGSGKLIATGHLNQADKQLVEEALNGNDKLVSAAKDFKNNFLEGLEIERGSSGTSQYWGKYDVNEGNFAEIIDFKEMITQSRNNDKQREATGYLLNKREWTINIADQLKTSAEPSFTK</sequence>
<organism evidence="2 4">
    <name type="scientific">Pseudoalteromonas citrea</name>
    <dbReference type="NCBI Taxonomy" id="43655"/>
    <lineage>
        <taxon>Bacteria</taxon>
        <taxon>Pseudomonadati</taxon>
        <taxon>Pseudomonadota</taxon>
        <taxon>Gammaproteobacteria</taxon>
        <taxon>Alteromonadales</taxon>
        <taxon>Pseudoalteromonadaceae</taxon>
        <taxon>Pseudoalteromonas</taxon>
    </lineage>
</organism>
<reference evidence="2" key="3">
    <citation type="submission" date="2019-09" db="EMBL/GenBank/DDBJ databases">
        <title>Co-occurence of chitin degradation, pigmentation and bioactivity in marine Pseudoalteromonas.</title>
        <authorList>
            <person name="Sonnenschein E.C."/>
            <person name="Bech P.K."/>
        </authorList>
    </citation>
    <scope>NUCLEOTIDE SEQUENCE</scope>
    <source>
        <strain evidence="2">S2231</strain>
        <strain evidence="1">S2233</strain>
    </source>
</reference>
<gene>
    <name evidence="2" type="ORF">CWB96_19375</name>
    <name evidence="1" type="ORF">CWB97_04145</name>
</gene>
<evidence type="ECO:0000313" key="1">
    <source>
        <dbReference type="EMBL" id="TMP45013.1"/>
    </source>
</evidence>
<dbReference type="OrthoDB" id="6310938at2"/>
<protein>
    <submittedName>
        <fullName evidence="2">Uncharacterized protein</fullName>
    </submittedName>
</protein>
<dbReference type="Proteomes" id="UP000305730">
    <property type="component" value="Unassembled WGS sequence"/>
</dbReference>
<proteinExistence type="predicted"/>
<dbReference type="EMBL" id="PNCL01000125">
    <property type="protein sequence ID" value="TMP54371.1"/>
    <property type="molecule type" value="Genomic_DNA"/>
</dbReference>
<dbReference type="AlphaFoldDB" id="A0A5S3XJC4"/>
<comment type="caution">
    <text evidence="2">The sequence shown here is derived from an EMBL/GenBank/DDBJ whole genome shotgun (WGS) entry which is preliminary data.</text>
</comment>
<evidence type="ECO:0000313" key="3">
    <source>
        <dbReference type="Proteomes" id="UP000305730"/>
    </source>
</evidence>
<dbReference type="Proteomes" id="UP000307706">
    <property type="component" value="Unassembled WGS sequence"/>
</dbReference>
<keyword evidence="3" id="KW-1185">Reference proteome</keyword>
<dbReference type="EMBL" id="PNCK01000018">
    <property type="protein sequence ID" value="TMP45013.1"/>
    <property type="molecule type" value="Genomic_DNA"/>
</dbReference>
<reference evidence="3 4" key="1">
    <citation type="submission" date="2017-12" db="EMBL/GenBank/DDBJ databases">
        <authorList>
            <person name="Paulsen S."/>
            <person name="Gram L.K."/>
        </authorList>
    </citation>
    <scope>NUCLEOTIDE SEQUENCE [LARGE SCALE GENOMIC DNA]</scope>
    <source>
        <strain evidence="2 4">S2231</strain>
        <strain evidence="1 3">S2233</strain>
    </source>
</reference>
<evidence type="ECO:0000313" key="2">
    <source>
        <dbReference type="EMBL" id="TMP54371.1"/>
    </source>
</evidence>
<evidence type="ECO:0000313" key="4">
    <source>
        <dbReference type="Proteomes" id="UP000307706"/>
    </source>
</evidence>